<evidence type="ECO:0000256" key="3">
    <source>
        <dbReference type="ARBA" id="ARBA00023163"/>
    </source>
</evidence>
<keyword evidence="7" id="KW-1185">Reference proteome</keyword>
<dbReference type="InterPro" id="IPR028082">
    <property type="entry name" value="Peripla_BP_I"/>
</dbReference>
<gene>
    <name evidence="6" type="ORF">CR203_14040</name>
</gene>
<dbReference type="PANTHER" id="PTHR30146:SF150">
    <property type="entry name" value="ARABINOSE METABOLISM TRANSCRIPTIONAL REPRESSOR"/>
    <property type="match status" value="1"/>
</dbReference>
<dbReference type="InterPro" id="IPR010982">
    <property type="entry name" value="Lambda_DNA-bd_dom_sf"/>
</dbReference>
<feature type="domain" description="HTH cro/C1-type" evidence="5">
    <location>
        <begin position="2"/>
        <end position="54"/>
    </location>
</feature>
<organism evidence="6 7">
    <name type="scientific">Salipaludibacillus neizhouensis</name>
    <dbReference type="NCBI Taxonomy" id="885475"/>
    <lineage>
        <taxon>Bacteria</taxon>
        <taxon>Bacillati</taxon>
        <taxon>Bacillota</taxon>
        <taxon>Bacilli</taxon>
        <taxon>Bacillales</taxon>
        <taxon>Bacillaceae</taxon>
    </lineage>
</organism>
<dbReference type="Proteomes" id="UP000281498">
    <property type="component" value="Unassembled WGS sequence"/>
</dbReference>
<feature type="domain" description="HTH lacI-type" evidence="4">
    <location>
        <begin position="6"/>
        <end position="60"/>
    </location>
</feature>
<dbReference type="OrthoDB" id="9796186at2"/>
<keyword evidence="3" id="KW-0804">Transcription</keyword>
<dbReference type="PANTHER" id="PTHR30146">
    <property type="entry name" value="LACI-RELATED TRANSCRIPTIONAL REPRESSOR"/>
    <property type="match status" value="1"/>
</dbReference>
<evidence type="ECO:0000259" key="4">
    <source>
        <dbReference type="PROSITE" id="PS50932"/>
    </source>
</evidence>
<proteinExistence type="predicted"/>
<sequence length="345" mass="38405">MKKENITIYDIAKKAKVSPSTVSRVLTGNARVRPETTKKIKEIIDKNNFKPNGLARSLLYKKTKMIGFVIPDINHSFFSTLVLKSEAHALKMGYTSFLCNSMNNSEMESNYLQTLLEKQVDGIIFLGGRINEIETDPVYAEEMKRLMERIPVVFINGKMTGVDAHVVRTDEAYGIWKLVELIANHGHTKIGFLGGLKGISSTENKKNSFKLALNHQSIPVSEEWILGSDFSIESGEEAAAQLLNLKDKPTAVVCVNDFVAMGAINMFTKFGLRVPDDISVLGFDDIYLAKYYPPGITTVTQNYDMLGQTAVNVLVELIEGKEAPKETIIPTSLVLRNSCKVYRGK</sequence>
<dbReference type="Pfam" id="PF13377">
    <property type="entry name" value="Peripla_BP_3"/>
    <property type="match status" value="1"/>
</dbReference>
<evidence type="ECO:0000313" key="7">
    <source>
        <dbReference type="Proteomes" id="UP000281498"/>
    </source>
</evidence>
<evidence type="ECO:0000313" key="6">
    <source>
        <dbReference type="EMBL" id="RKL66942.1"/>
    </source>
</evidence>
<dbReference type="SMART" id="SM00354">
    <property type="entry name" value="HTH_LACI"/>
    <property type="match status" value="1"/>
</dbReference>
<dbReference type="PROSITE" id="PS00356">
    <property type="entry name" value="HTH_LACI_1"/>
    <property type="match status" value="1"/>
</dbReference>
<dbReference type="GO" id="GO:0000976">
    <property type="term" value="F:transcription cis-regulatory region binding"/>
    <property type="evidence" value="ECO:0007669"/>
    <property type="project" value="TreeGrafter"/>
</dbReference>
<keyword evidence="1" id="KW-0805">Transcription regulation</keyword>
<evidence type="ECO:0000256" key="1">
    <source>
        <dbReference type="ARBA" id="ARBA00023015"/>
    </source>
</evidence>
<accession>A0A3A9K8U5</accession>
<dbReference type="SUPFAM" id="SSF53822">
    <property type="entry name" value="Periplasmic binding protein-like I"/>
    <property type="match status" value="1"/>
</dbReference>
<dbReference type="InterPro" id="IPR046335">
    <property type="entry name" value="LacI/GalR-like_sensor"/>
</dbReference>
<dbReference type="GO" id="GO:0003700">
    <property type="term" value="F:DNA-binding transcription factor activity"/>
    <property type="evidence" value="ECO:0007669"/>
    <property type="project" value="TreeGrafter"/>
</dbReference>
<evidence type="ECO:0000259" key="5">
    <source>
        <dbReference type="PROSITE" id="PS50943"/>
    </source>
</evidence>
<dbReference type="CDD" id="cd01392">
    <property type="entry name" value="HTH_LacI"/>
    <property type="match status" value="1"/>
</dbReference>
<keyword evidence="2" id="KW-0238">DNA-binding</keyword>
<dbReference type="RefSeq" id="WP_110934639.1">
    <property type="nucleotide sequence ID" value="NZ_KZ614146.1"/>
</dbReference>
<comment type="caution">
    <text evidence="6">The sequence shown here is derived from an EMBL/GenBank/DDBJ whole genome shotgun (WGS) entry which is preliminary data.</text>
</comment>
<reference evidence="6 7" key="1">
    <citation type="submission" date="2017-10" db="EMBL/GenBank/DDBJ databases">
        <title>Bacillus sp. nov., a halophilic bacterium isolated from a Keqin Lake.</title>
        <authorList>
            <person name="Wang H."/>
        </authorList>
    </citation>
    <scope>NUCLEOTIDE SEQUENCE [LARGE SCALE GENOMIC DNA]</scope>
    <source>
        <strain evidence="6 7">KCTC 13187</strain>
    </source>
</reference>
<dbReference type="Gene3D" id="1.10.260.40">
    <property type="entry name" value="lambda repressor-like DNA-binding domains"/>
    <property type="match status" value="1"/>
</dbReference>
<dbReference type="Gene3D" id="3.40.50.2300">
    <property type="match status" value="2"/>
</dbReference>
<dbReference type="PROSITE" id="PS50943">
    <property type="entry name" value="HTH_CROC1"/>
    <property type="match status" value="1"/>
</dbReference>
<dbReference type="AlphaFoldDB" id="A0A3A9K8U5"/>
<dbReference type="InterPro" id="IPR000843">
    <property type="entry name" value="HTH_LacI"/>
</dbReference>
<evidence type="ECO:0000256" key="2">
    <source>
        <dbReference type="ARBA" id="ARBA00023125"/>
    </source>
</evidence>
<dbReference type="InterPro" id="IPR001387">
    <property type="entry name" value="Cro/C1-type_HTH"/>
</dbReference>
<protein>
    <submittedName>
        <fullName evidence="6">LacI family transcriptional regulator</fullName>
    </submittedName>
</protein>
<dbReference type="EMBL" id="PDOE01000005">
    <property type="protein sequence ID" value="RKL66942.1"/>
    <property type="molecule type" value="Genomic_DNA"/>
</dbReference>
<dbReference type="SUPFAM" id="SSF47413">
    <property type="entry name" value="lambda repressor-like DNA-binding domains"/>
    <property type="match status" value="1"/>
</dbReference>
<name>A0A3A9K8U5_9BACI</name>
<dbReference type="PROSITE" id="PS50932">
    <property type="entry name" value="HTH_LACI_2"/>
    <property type="match status" value="1"/>
</dbReference>
<dbReference type="Pfam" id="PF00356">
    <property type="entry name" value="LacI"/>
    <property type="match status" value="1"/>
</dbReference>
<dbReference type="CDD" id="cd06267">
    <property type="entry name" value="PBP1_LacI_sugar_binding-like"/>
    <property type="match status" value="1"/>
</dbReference>